<feature type="binding site" evidence="13">
    <location>
        <begin position="179"/>
        <end position="183"/>
    </location>
    <ligand>
        <name>pyridoxal 5'-phosphate</name>
        <dbReference type="ChEBI" id="CHEBI:597326"/>
    </ligand>
</feature>
<keyword evidence="6" id="KW-0028">Amino-acid biosynthesis</keyword>
<keyword evidence="9" id="KW-0198">Cysteine biosynthesis</keyword>
<dbReference type="GO" id="GO:0006535">
    <property type="term" value="P:cysteine biosynthetic process from serine"/>
    <property type="evidence" value="ECO:0007669"/>
    <property type="project" value="InterPro"/>
</dbReference>
<evidence type="ECO:0000259" key="15">
    <source>
        <dbReference type="Pfam" id="PF00291"/>
    </source>
</evidence>
<evidence type="ECO:0000313" key="16">
    <source>
        <dbReference type="EMBL" id="OIQ60863.1"/>
    </source>
</evidence>
<comment type="cofactor">
    <cofactor evidence="1 13">
        <name>pyridoxal 5'-phosphate</name>
        <dbReference type="ChEBI" id="CHEBI:597326"/>
    </cofactor>
</comment>
<dbReference type="FunFam" id="3.40.50.1100:FF:000002">
    <property type="entry name" value="Cysteine synthase"/>
    <property type="match status" value="1"/>
</dbReference>
<evidence type="ECO:0000256" key="11">
    <source>
        <dbReference type="ARBA" id="ARBA00033075"/>
    </source>
</evidence>
<dbReference type="AlphaFoldDB" id="A0A1J5NYQ1"/>
<gene>
    <name evidence="16" type="primary">cysK1_1</name>
    <name evidence="16" type="ORF">MOTE_03900</name>
</gene>
<dbReference type="Gene3D" id="3.40.50.1100">
    <property type="match status" value="2"/>
</dbReference>
<evidence type="ECO:0000256" key="7">
    <source>
        <dbReference type="ARBA" id="ARBA00022679"/>
    </source>
</evidence>
<comment type="pathway">
    <text evidence="2">Amino-acid biosynthesis; L-cysteine biosynthesis; L-cysteine from L-serine: step 2/2.</text>
</comment>
<evidence type="ECO:0000256" key="2">
    <source>
        <dbReference type="ARBA" id="ARBA00004962"/>
    </source>
</evidence>
<dbReference type="EC" id="2.5.1.47" evidence="4"/>
<dbReference type="NCBIfam" id="TIGR01136">
    <property type="entry name" value="cysKM"/>
    <property type="match status" value="1"/>
</dbReference>
<evidence type="ECO:0000256" key="6">
    <source>
        <dbReference type="ARBA" id="ARBA00022605"/>
    </source>
</evidence>
<comment type="caution">
    <text evidence="16">The sequence shown here is derived from an EMBL/GenBank/DDBJ whole genome shotgun (WGS) entry which is preliminary data.</text>
</comment>
<comment type="catalytic activity">
    <reaction evidence="12">
        <text>O-acetyl-L-serine + hydrogen sulfide = L-cysteine + acetate</text>
        <dbReference type="Rhea" id="RHEA:14829"/>
        <dbReference type="ChEBI" id="CHEBI:29919"/>
        <dbReference type="ChEBI" id="CHEBI:30089"/>
        <dbReference type="ChEBI" id="CHEBI:35235"/>
        <dbReference type="ChEBI" id="CHEBI:58340"/>
        <dbReference type="EC" id="2.5.1.47"/>
    </reaction>
</comment>
<keyword evidence="8 13" id="KW-0663">Pyridoxal phosphate</keyword>
<dbReference type="InterPro" id="IPR001926">
    <property type="entry name" value="TrpB-like_PALP"/>
</dbReference>
<dbReference type="GO" id="GO:0005737">
    <property type="term" value="C:cytoplasm"/>
    <property type="evidence" value="ECO:0007669"/>
    <property type="project" value="UniProtKB-ARBA"/>
</dbReference>
<feature type="domain" description="Tryptophan synthase beta chain-like PALP" evidence="15">
    <location>
        <begin position="8"/>
        <end position="295"/>
    </location>
</feature>
<evidence type="ECO:0000256" key="14">
    <source>
        <dbReference type="PIRSR" id="PIRSR605856-51"/>
    </source>
</evidence>
<dbReference type="InterPro" id="IPR050214">
    <property type="entry name" value="Cys_Synth/Cystath_Beta-Synth"/>
</dbReference>
<feature type="binding site" evidence="13">
    <location>
        <position position="267"/>
    </location>
    <ligand>
        <name>pyridoxal 5'-phosphate</name>
        <dbReference type="ChEBI" id="CHEBI:597326"/>
    </ligand>
</feature>
<evidence type="ECO:0000256" key="4">
    <source>
        <dbReference type="ARBA" id="ARBA00012681"/>
    </source>
</evidence>
<evidence type="ECO:0000256" key="10">
    <source>
        <dbReference type="ARBA" id="ARBA00030296"/>
    </source>
</evidence>
<dbReference type="InterPro" id="IPR036052">
    <property type="entry name" value="TrpB-like_PALP_sf"/>
</dbReference>
<dbReference type="UniPathway" id="UPA00136">
    <property type="reaction ID" value="UER00200"/>
</dbReference>
<dbReference type="InterPro" id="IPR005859">
    <property type="entry name" value="CysK"/>
</dbReference>
<evidence type="ECO:0000256" key="3">
    <source>
        <dbReference type="ARBA" id="ARBA00007103"/>
    </source>
</evidence>
<feature type="modified residue" description="N6-(pyridoxal phosphate)lysine" evidence="14">
    <location>
        <position position="44"/>
    </location>
</feature>
<evidence type="ECO:0000256" key="9">
    <source>
        <dbReference type="ARBA" id="ARBA00023192"/>
    </source>
</evidence>
<dbReference type="EMBL" id="MDDC01000003">
    <property type="protein sequence ID" value="OIQ60863.1"/>
    <property type="molecule type" value="Genomic_DNA"/>
</dbReference>
<dbReference type="SUPFAM" id="SSF53686">
    <property type="entry name" value="Tryptophan synthase beta subunit-like PLP-dependent enzymes"/>
    <property type="match status" value="1"/>
</dbReference>
<accession>A0A1J5NYQ1</accession>
<reference evidence="16 17" key="1">
    <citation type="submission" date="2016-08" db="EMBL/GenBank/DDBJ databases">
        <title>Genome-based comparison of Moorella thermoacetic strains.</title>
        <authorList>
            <person name="Poehlein A."/>
            <person name="Bengelsdorf F.R."/>
            <person name="Esser C."/>
            <person name="Duerre P."/>
            <person name="Daniel R."/>
        </authorList>
    </citation>
    <scope>NUCLEOTIDE SEQUENCE [LARGE SCALE GENOMIC DNA]</scope>
    <source>
        <strain evidence="16 17">DSM 21394</strain>
    </source>
</reference>
<dbReference type="InterPro" id="IPR005856">
    <property type="entry name" value="Cys_synth"/>
</dbReference>
<evidence type="ECO:0000256" key="1">
    <source>
        <dbReference type="ARBA" id="ARBA00001933"/>
    </source>
</evidence>
<keyword evidence="7 16" id="KW-0808">Transferase</keyword>
<organism evidence="16 17">
    <name type="scientific">Neomoorella thermoacetica</name>
    <name type="common">Clostridium thermoaceticum</name>
    <dbReference type="NCBI Taxonomy" id="1525"/>
    <lineage>
        <taxon>Bacteria</taxon>
        <taxon>Bacillati</taxon>
        <taxon>Bacillota</taxon>
        <taxon>Clostridia</taxon>
        <taxon>Neomoorellales</taxon>
        <taxon>Neomoorellaceae</taxon>
        <taxon>Neomoorella</taxon>
    </lineage>
</organism>
<evidence type="ECO:0000256" key="8">
    <source>
        <dbReference type="ARBA" id="ARBA00022898"/>
    </source>
</evidence>
<name>A0A1J5NYQ1_NEOTH</name>
<comment type="similarity">
    <text evidence="3">Belongs to the cysteine synthase/cystathionine beta-synthase family.</text>
</comment>
<dbReference type="PANTHER" id="PTHR10314">
    <property type="entry name" value="CYSTATHIONINE BETA-SYNTHASE"/>
    <property type="match status" value="1"/>
</dbReference>
<dbReference type="Proteomes" id="UP000182811">
    <property type="component" value="Unassembled WGS sequence"/>
</dbReference>
<evidence type="ECO:0000313" key="17">
    <source>
        <dbReference type="Proteomes" id="UP000182811"/>
    </source>
</evidence>
<protein>
    <recommendedName>
        <fullName evidence="5">Cysteine synthase</fullName>
        <ecNumber evidence="4">2.5.1.47</ecNumber>
    </recommendedName>
    <alternativeName>
        <fullName evidence="10">O-acetylserine (thiol)-lyase</fullName>
    </alternativeName>
    <alternativeName>
        <fullName evidence="11">O-acetylserine sulfhydrylase</fullName>
    </alternativeName>
</protein>
<dbReference type="OrthoDB" id="9808024at2"/>
<feature type="binding site" evidence="13">
    <location>
        <position position="75"/>
    </location>
    <ligand>
        <name>pyridoxal 5'-phosphate</name>
        <dbReference type="ChEBI" id="CHEBI:597326"/>
    </ligand>
</feature>
<evidence type="ECO:0000256" key="5">
    <source>
        <dbReference type="ARBA" id="ARBA00019371"/>
    </source>
</evidence>
<dbReference type="NCBIfam" id="TIGR01139">
    <property type="entry name" value="cysK"/>
    <property type="match status" value="1"/>
</dbReference>
<dbReference type="GO" id="GO:0004124">
    <property type="term" value="F:cysteine synthase activity"/>
    <property type="evidence" value="ECO:0007669"/>
    <property type="project" value="UniProtKB-EC"/>
</dbReference>
<dbReference type="Pfam" id="PF00291">
    <property type="entry name" value="PALP"/>
    <property type="match status" value="1"/>
</dbReference>
<dbReference type="CDD" id="cd01561">
    <property type="entry name" value="CBS_like"/>
    <property type="match status" value="1"/>
</dbReference>
<evidence type="ECO:0000256" key="12">
    <source>
        <dbReference type="ARBA" id="ARBA00047931"/>
    </source>
</evidence>
<evidence type="ECO:0000256" key="13">
    <source>
        <dbReference type="PIRSR" id="PIRSR605856-50"/>
    </source>
</evidence>
<sequence>MRIAKSVEELVGKTPLVQLNRLVKESWGRVLVKLESLNPGGSIKDRICISMIDRAEREGVIKPGYSTLIEPTGGNTGIGLAMVGAARGYRVILTMPESMSVERRQLFQAYGAEVVLTPAEEMIPGAVRKAEELAREIPGAWIPNQFANEANPRVHAETTAMEIWEDTGGTVDIVVGGMGTGGTVVGVARGLKRLRAGIKVVGVEPASCPVFSGGKPARHKIQGIGPGFIPAVFERNAIDEIITVTDEDAYATSRNLAREEGLLVGISSGAVAFAALQISKRPEARGKLIVAILPDTGERYLSTDLFAS</sequence>
<proteinExistence type="inferred from homology"/>
<dbReference type="FunFam" id="3.40.50.1100:FF:000067">
    <property type="entry name" value="Cysteine synthase"/>
    <property type="match status" value="1"/>
</dbReference>